<organism evidence="3 4">
    <name type="scientific">Paraburkholderia edwinii</name>
    <dbReference type="NCBI Taxonomy" id="2861782"/>
    <lineage>
        <taxon>Bacteria</taxon>
        <taxon>Pseudomonadati</taxon>
        <taxon>Pseudomonadota</taxon>
        <taxon>Betaproteobacteria</taxon>
        <taxon>Burkholderiales</taxon>
        <taxon>Burkholderiaceae</taxon>
        <taxon>Paraburkholderia</taxon>
    </lineage>
</organism>
<name>A0ABX8UVP3_9BURK</name>
<feature type="domain" description="Aspartyl/asparaginy/proline hydroxylase" evidence="2">
    <location>
        <begin position="148"/>
        <end position="231"/>
    </location>
</feature>
<dbReference type="EMBL" id="CP080096">
    <property type="protein sequence ID" value="QYD71427.1"/>
    <property type="molecule type" value="Genomic_DNA"/>
</dbReference>
<dbReference type="InterPro" id="IPR007803">
    <property type="entry name" value="Asp/Arg/Pro-Hydrxlase"/>
</dbReference>
<gene>
    <name evidence="3" type="ORF">KZJ38_30890</name>
</gene>
<dbReference type="Proteomes" id="UP000826462">
    <property type="component" value="Chromosome 2"/>
</dbReference>
<evidence type="ECO:0000313" key="3">
    <source>
        <dbReference type="EMBL" id="QYD71427.1"/>
    </source>
</evidence>
<evidence type="ECO:0000259" key="2">
    <source>
        <dbReference type="Pfam" id="PF05118"/>
    </source>
</evidence>
<accession>A0ABX8UVP3</accession>
<feature type="transmembrane region" description="Helical" evidence="1">
    <location>
        <begin position="51"/>
        <end position="73"/>
    </location>
</feature>
<keyword evidence="1" id="KW-0472">Membrane</keyword>
<sequence>MKSKDMVCFAALSALLYARPTALPVVAGIIAAGLCDFQRSRQFDAVSWRRYFLGNGTLTWLLSPFNLAIDMLCRRNLRVYRLSDLPDTHREEVSAVIAAFRENFALVESLACQMSGKKRGMCFLRWYGRRLQGSLCIPGLDRDFKYVQTIGCSVFNQRQRTSVHYGPLRLTLRCLYNLAPDQHAEAFIDVAGKRHYWRHDPLFIFDDTLVHQSVNDSDRLRYCVFLDVLRPSPLTPLLRVLVKSIGGGILFARRVFYANWDMLR</sequence>
<keyword evidence="1" id="KW-0812">Transmembrane</keyword>
<reference evidence="3 4" key="1">
    <citation type="submission" date="2021-07" db="EMBL/GenBank/DDBJ databases">
        <title>Paraburkholderia edwinii protects Aspergillus sp. from phenazines by acting as a toxin sponge.</title>
        <authorList>
            <person name="Dahlstrom K.M."/>
            <person name="Newman D.K."/>
        </authorList>
    </citation>
    <scope>NUCLEOTIDE SEQUENCE [LARGE SCALE GENOMIC DNA]</scope>
    <source>
        <strain evidence="3 4">Pe01</strain>
    </source>
</reference>
<dbReference type="RefSeq" id="WP_219800857.1">
    <property type="nucleotide sequence ID" value="NZ_CP080096.1"/>
</dbReference>
<dbReference type="Gene3D" id="2.60.120.330">
    <property type="entry name" value="B-lactam Antibiotic, Isopenicillin N Synthase, Chain"/>
    <property type="match status" value="1"/>
</dbReference>
<proteinExistence type="predicted"/>
<dbReference type="Pfam" id="PF05118">
    <property type="entry name" value="Asp_Arg_Hydrox"/>
    <property type="match status" value="1"/>
</dbReference>
<keyword evidence="1" id="KW-1133">Transmembrane helix</keyword>
<evidence type="ECO:0000256" key="1">
    <source>
        <dbReference type="SAM" id="Phobius"/>
    </source>
</evidence>
<keyword evidence="4" id="KW-1185">Reference proteome</keyword>
<dbReference type="InterPro" id="IPR027443">
    <property type="entry name" value="IPNS-like_sf"/>
</dbReference>
<evidence type="ECO:0000313" key="4">
    <source>
        <dbReference type="Proteomes" id="UP000826462"/>
    </source>
</evidence>
<protein>
    <submittedName>
        <fullName evidence="3">Aspartyl/asparaginyl beta-hydroxylase domain-containing protein</fullName>
    </submittedName>
</protein>